<keyword evidence="2" id="KW-1185">Reference proteome</keyword>
<dbReference type="EMBL" id="JFHC01000015">
    <property type="protein sequence ID" value="KDR42578.1"/>
    <property type="molecule type" value="Genomic_DNA"/>
</dbReference>
<dbReference type="RefSeq" id="WP_035925734.1">
    <property type="nucleotide sequence ID" value="NZ_CADFFX010000021.1"/>
</dbReference>
<name>A0A069PPG0_9BURK</name>
<evidence type="ECO:0000313" key="1">
    <source>
        <dbReference type="EMBL" id="KDR42578.1"/>
    </source>
</evidence>
<organism evidence="1 2">
    <name type="scientific">Caballeronia glathei</name>
    <dbReference type="NCBI Taxonomy" id="60547"/>
    <lineage>
        <taxon>Bacteria</taxon>
        <taxon>Pseudomonadati</taxon>
        <taxon>Pseudomonadota</taxon>
        <taxon>Betaproteobacteria</taxon>
        <taxon>Burkholderiales</taxon>
        <taxon>Burkholderiaceae</taxon>
        <taxon>Caballeronia</taxon>
    </lineage>
</organism>
<gene>
    <name evidence="1" type="ORF">BG61_08360</name>
</gene>
<dbReference type="SUPFAM" id="SSF160272">
    <property type="entry name" value="Shew3726-like"/>
    <property type="match status" value="1"/>
</dbReference>
<comment type="caution">
    <text evidence="1">The sequence shown here is derived from an EMBL/GenBank/DDBJ whole genome shotgun (WGS) entry which is preliminary data.</text>
</comment>
<dbReference type="InterPro" id="IPR036692">
    <property type="entry name" value="Shew3726-like_sf"/>
</dbReference>
<evidence type="ECO:0008006" key="3">
    <source>
        <dbReference type="Google" id="ProtNLM"/>
    </source>
</evidence>
<sequence length="86" mass="9151">MNILFPHIDSIYVGEGPICFDAIVDGVTISCVLTEHALGAAAGIDHIVSRREAFAFGQPAIKEVVARQAKDASVGLIVITQAEFRV</sequence>
<reference evidence="1 2" key="1">
    <citation type="submission" date="2014-03" db="EMBL/GenBank/DDBJ databases">
        <title>Draft Genome Sequences of Four Burkholderia Strains.</title>
        <authorList>
            <person name="Liu X.Y."/>
            <person name="Li C.X."/>
            <person name="Xu J.H."/>
        </authorList>
    </citation>
    <scope>NUCLEOTIDE SEQUENCE [LARGE SCALE GENOMIC DNA]</scope>
    <source>
        <strain evidence="1 2">DSM 50014</strain>
    </source>
</reference>
<evidence type="ECO:0000313" key="2">
    <source>
        <dbReference type="Proteomes" id="UP000027466"/>
    </source>
</evidence>
<dbReference type="AlphaFoldDB" id="A0A069PPG0"/>
<proteinExistence type="predicted"/>
<accession>A0A069PPG0</accession>
<protein>
    <recommendedName>
        <fullName evidence="3">DUF1488 domain-containing protein</fullName>
    </recommendedName>
</protein>
<dbReference type="Proteomes" id="UP000027466">
    <property type="component" value="Unassembled WGS sequence"/>
</dbReference>